<evidence type="ECO:0000313" key="3">
    <source>
        <dbReference type="Proteomes" id="UP000501466"/>
    </source>
</evidence>
<dbReference type="SMART" id="SM00849">
    <property type="entry name" value="Lactamase_B"/>
    <property type="match status" value="1"/>
</dbReference>
<dbReference type="SUPFAM" id="SSF56281">
    <property type="entry name" value="Metallo-hydrolase/oxidoreductase"/>
    <property type="match status" value="1"/>
</dbReference>
<proteinExistence type="predicted"/>
<dbReference type="Pfam" id="PF12706">
    <property type="entry name" value="Lactamase_B_2"/>
    <property type="match status" value="1"/>
</dbReference>
<evidence type="ECO:0000313" key="2">
    <source>
        <dbReference type="EMBL" id="BBP43251.1"/>
    </source>
</evidence>
<dbReference type="KEGG" id="tzo:THMIRHAT_09970"/>
<dbReference type="AlphaFoldDB" id="A0A6F8PMB4"/>
<dbReference type="Gene3D" id="3.60.15.10">
    <property type="entry name" value="Ribonuclease Z/Hydroxyacylglutathione hydrolase-like"/>
    <property type="match status" value="1"/>
</dbReference>
<dbReference type="InterPro" id="IPR036866">
    <property type="entry name" value="RibonucZ/Hydroxyglut_hydro"/>
</dbReference>
<gene>
    <name evidence="2" type="ORF">THMIRHAT_09970</name>
</gene>
<dbReference type="Proteomes" id="UP000501466">
    <property type="component" value="Chromosome"/>
</dbReference>
<feature type="domain" description="Metallo-beta-lactamase" evidence="1">
    <location>
        <begin position="24"/>
        <end position="215"/>
    </location>
</feature>
<dbReference type="EMBL" id="AP021888">
    <property type="protein sequence ID" value="BBP43251.1"/>
    <property type="molecule type" value="Genomic_DNA"/>
</dbReference>
<accession>A0A6F8PMB4</accession>
<sequence>MSSFYELTVLGSGAGASSVYEGLTSSSFMLSCDGQPFCLVDLGLGVGREVMRQFGEFPSKVIITHNHSDHAGDLPVVALVELKRGNRLQIIAQTEVMQRLKQHRMAEHHQQAKPEALADWVGLPEGESFELGFGLTLAFYRGEHSELSFGFRLMDAQGQIRLAYTADSCVSTALYEKLAPAQVFILDARPKPNAWHADFAQIQPWLKPGVFILGHGLSKAKAYESYPELPLLLAGQTLVF</sequence>
<protein>
    <recommendedName>
        <fullName evidence="1">Metallo-beta-lactamase domain-containing protein</fullName>
    </recommendedName>
</protein>
<reference evidence="3" key="1">
    <citation type="submission" date="2019-11" db="EMBL/GenBank/DDBJ databases">
        <title>Isolation and characterization of two novel species in the genus Thiomicrorhabdus.</title>
        <authorList>
            <person name="Mochizuki J."/>
            <person name="Kojima H."/>
            <person name="Fukui M."/>
        </authorList>
    </citation>
    <scope>NUCLEOTIDE SEQUENCE [LARGE SCALE GENOMIC DNA]</scope>
    <source>
        <strain evidence="3">AkT22</strain>
    </source>
</reference>
<dbReference type="RefSeq" id="WP_173291072.1">
    <property type="nucleotide sequence ID" value="NZ_AP021888.1"/>
</dbReference>
<organism evidence="2 3">
    <name type="scientific">Thiosulfativibrio zosterae</name>
    <dbReference type="NCBI Taxonomy" id="2675053"/>
    <lineage>
        <taxon>Bacteria</taxon>
        <taxon>Pseudomonadati</taxon>
        <taxon>Pseudomonadota</taxon>
        <taxon>Gammaproteobacteria</taxon>
        <taxon>Thiotrichales</taxon>
        <taxon>Piscirickettsiaceae</taxon>
        <taxon>Thiosulfativibrio</taxon>
    </lineage>
</organism>
<name>A0A6F8PMB4_9GAMM</name>
<evidence type="ECO:0000259" key="1">
    <source>
        <dbReference type="SMART" id="SM00849"/>
    </source>
</evidence>
<dbReference type="InterPro" id="IPR001279">
    <property type="entry name" value="Metallo-B-lactamas"/>
</dbReference>
<keyword evidence="3" id="KW-1185">Reference proteome</keyword>